<evidence type="ECO:0000313" key="11">
    <source>
        <dbReference type="Proteomes" id="UP001595901"/>
    </source>
</evidence>
<evidence type="ECO:0000256" key="2">
    <source>
        <dbReference type="ARBA" id="ARBA00009959"/>
    </source>
</evidence>
<comment type="function">
    <text evidence="9">CRISPR (clustered regularly interspaced short palindromic repeat), is an adaptive immune system that provides protection against mobile genetic elements (viruses, transposable elements and conjugative plasmids). CRISPR clusters contain sequences complementary to antecedent mobile elements and target invading nucleic acids. CRISPR clusters are transcribed and processed into CRISPR RNA (crRNA). Functions as a ssRNA-specific endoribonuclease. Involved in the integration of spacer DNA into the CRISPR cassette.</text>
</comment>
<reference evidence="11" key="1">
    <citation type="journal article" date="2019" name="Int. J. Syst. Evol. Microbiol.">
        <title>The Global Catalogue of Microorganisms (GCM) 10K type strain sequencing project: providing services to taxonomists for standard genome sequencing and annotation.</title>
        <authorList>
            <consortium name="The Broad Institute Genomics Platform"/>
            <consortium name="The Broad Institute Genome Sequencing Center for Infectious Disease"/>
            <person name="Wu L."/>
            <person name="Ma J."/>
        </authorList>
    </citation>
    <scope>NUCLEOTIDE SEQUENCE [LARGE SCALE GENOMIC DNA]</scope>
    <source>
        <strain evidence="11">CCUG 58728</strain>
    </source>
</reference>
<dbReference type="InterPro" id="IPR021127">
    <property type="entry name" value="CRISPR_associated_Cas2"/>
</dbReference>
<dbReference type="EMBL" id="JBHSAC010000018">
    <property type="protein sequence ID" value="MFC3931597.1"/>
    <property type="molecule type" value="Genomic_DNA"/>
</dbReference>
<dbReference type="Proteomes" id="UP001595901">
    <property type="component" value="Unassembled WGS sequence"/>
</dbReference>
<keyword evidence="8 9" id="KW-0051">Antiviral defense</keyword>
<comment type="subunit">
    <text evidence="9">Homodimer, forms a heterotetramer with a Cas1 homodimer.</text>
</comment>
<keyword evidence="3 9" id="KW-0540">Nuclease</keyword>
<sequence>MGLYFNLDEDELAFARTQDVFCLVIYDIISNKRRVKLSRLLEAYGIRVQRSCFEIAVTKSIYKKLIRALQEFYDETERDQISVYKVYNDGQVIFNEYCGAKSEEIQIFL</sequence>
<proteinExistence type="inferred from homology"/>
<evidence type="ECO:0000256" key="1">
    <source>
        <dbReference type="ARBA" id="ARBA00001946"/>
    </source>
</evidence>
<dbReference type="EC" id="3.1.-.-" evidence="9"/>
<organism evidence="10 11">
    <name type="scientific">Streptococcus dentapri</name>
    <dbReference type="NCBI Taxonomy" id="573564"/>
    <lineage>
        <taxon>Bacteria</taxon>
        <taxon>Bacillati</taxon>
        <taxon>Bacillota</taxon>
        <taxon>Bacilli</taxon>
        <taxon>Lactobacillales</taxon>
        <taxon>Streptococcaceae</taxon>
        <taxon>Streptococcus</taxon>
    </lineage>
</organism>
<dbReference type="NCBIfam" id="TIGR01573">
    <property type="entry name" value="cas2"/>
    <property type="match status" value="1"/>
</dbReference>
<keyword evidence="7 9" id="KW-0460">Magnesium</keyword>
<feature type="binding site" evidence="9">
    <location>
        <position position="27"/>
    </location>
    <ligand>
        <name>Mg(2+)</name>
        <dbReference type="ChEBI" id="CHEBI:18420"/>
        <note>catalytic</note>
    </ligand>
</feature>
<gene>
    <name evidence="9 10" type="primary">cas2</name>
    <name evidence="10" type="ORF">ACFOSE_02140</name>
</gene>
<comment type="cofactor">
    <cofactor evidence="1 9">
        <name>Mg(2+)</name>
        <dbReference type="ChEBI" id="CHEBI:18420"/>
    </cofactor>
</comment>
<evidence type="ECO:0000256" key="8">
    <source>
        <dbReference type="ARBA" id="ARBA00023118"/>
    </source>
</evidence>
<evidence type="ECO:0000256" key="7">
    <source>
        <dbReference type="ARBA" id="ARBA00022842"/>
    </source>
</evidence>
<dbReference type="HAMAP" id="MF_01471">
    <property type="entry name" value="Cas2"/>
    <property type="match status" value="1"/>
</dbReference>
<evidence type="ECO:0000256" key="4">
    <source>
        <dbReference type="ARBA" id="ARBA00022723"/>
    </source>
</evidence>
<dbReference type="Gene3D" id="3.30.70.240">
    <property type="match status" value="1"/>
</dbReference>
<protein>
    <recommendedName>
        <fullName evidence="9">CRISPR-associated endoribonuclease Cas2</fullName>
        <ecNumber evidence="9">3.1.-.-</ecNumber>
    </recommendedName>
</protein>
<dbReference type="RefSeq" id="WP_380429886.1">
    <property type="nucleotide sequence ID" value="NZ_JBHSAC010000018.1"/>
</dbReference>
<evidence type="ECO:0000256" key="6">
    <source>
        <dbReference type="ARBA" id="ARBA00022801"/>
    </source>
</evidence>
<dbReference type="PANTHER" id="PTHR34405:SF3">
    <property type="entry name" value="CRISPR-ASSOCIATED ENDORIBONUCLEASE CAS2 3"/>
    <property type="match status" value="1"/>
</dbReference>
<evidence type="ECO:0000313" key="10">
    <source>
        <dbReference type="EMBL" id="MFC3931597.1"/>
    </source>
</evidence>
<comment type="similarity">
    <text evidence="2 9">Belongs to the CRISPR-associated endoribonuclease Cas2 protein family.</text>
</comment>
<dbReference type="SUPFAM" id="SSF143430">
    <property type="entry name" value="TTP0101/SSO1404-like"/>
    <property type="match status" value="1"/>
</dbReference>
<name>A0ABV8D0D9_9STRE</name>
<evidence type="ECO:0000256" key="3">
    <source>
        <dbReference type="ARBA" id="ARBA00022722"/>
    </source>
</evidence>
<keyword evidence="6 9" id="KW-0378">Hydrolase</keyword>
<keyword evidence="5 9" id="KW-0255">Endonuclease</keyword>
<dbReference type="GO" id="GO:0004519">
    <property type="term" value="F:endonuclease activity"/>
    <property type="evidence" value="ECO:0007669"/>
    <property type="project" value="UniProtKB-KW"/>
</dbReference>
<keyword evidence="11" id="KW-1185">Reference proteome</keyword>
<comment type="caution">
    <text evidence="10">The sequence shown here is derived from an EMBL/GenBank/DDBJ whole genome shotgun (WGS) entry which is preliminary data.</text>
</comment>
<dbReference type="CDD" id="cd09725">
    <property type="entry name" value="Cas2_I_II_III"/>
    <property type="match status" value="1"/>
</dbReference>
<evidence type="ECO:0000256" key="9">
    <source>
        <dbReference type="HAMAP-Rule" id="MF_01471"/>
    </source>
</evidence>
<dbReference type="PANTHER" id="PTHR34405">
    <property type="entry name" value="CRISPR-ASSOCIATED ENDORIBONUCLEASE CAS2"/>
    <property type="match status" value="1"/>
</dbReference>
<dbReference type="InterPro" id="IPR019199">
    <property type="entry name" value="Virulence_VapD/CRISPR_Cas2"/>
</dbReference>
<accession>A0ABV8D0D9</accession>
<keyword evidence="4 9" id="KW-0479">Metal-binding</keyword>
<evidence type="ECO:0000256" key="5">
    <source>
        <dbReference type="ARBA" id="ARBA00022759"/>
    </source>
</evidence>
<dbReference type="Pfam" id="PF09827">
    <property type="entry name" value="CRISPR_Cas2"/>
    <property type="match status" value="1"/>
</dbReference>